<comment type="caution">
    <text evidence="3">The sequence shown here is derived from an EMBL/GenBank/DDBJ whole genome shotgun (WGS) entry which is preliminary data.</text>
</comment>
<proteinExistence type="inferred from homology"/>
<dbReference type="PANTHER" id="PTHR11062">
    <property type="entry name" value="EXOSTOSIN HEPARAN SULFATE GLYCOSYLTRANSFERASE -RELATED"/>
    <property type="match status" value="1"/>
</dbReference>
<gene>
    <name evidence="3" type="ORF">C1SCF055_LOCUS6583</name>
</gene>
<dbReference type="EMBL" id="CAMXCT030000420">
    <property type="protein sequence ID" value="CAL4765846.1"/>
    <property type="molecule type" value="Genomic_DNA"/>
</dbReference>
<evidence type="ECO:0000256" key="1">
    <source>
        <dbReference type="ARBA" id="ARBA00010271"/>
    </source>
</evidence>
<dbReference type="Proteomes" id="UP001152797">
    <property type="component" value="Unassembled WGS sequence"/>
</dbReference>
<dbReference type="EMBL" id="CAMXCT020000420">
    <property type="protein sequence ID" value="CAL1131909.1"/>
    <property type="molecule type" value="Genomic_DNA"/>
</dbReference>
<organism evidence="3">
    <name type="scientific">Cladocopium goreaui</name>
    <dbReference type="NCBI Taxonomy" id="2562237"/>
    <lineage>
        <taxon>Eukaryota</taxon>
        <taxon>Sar</taxon>
        <taxon>Alveolata</taxon>
        <taxon>Dinophyceae</taxon>
        <taxon>Suessiales</taxon>
        <taxon>Symbiodiniaceae</taxon>
        <taxon>Cladocopium</taxon>
    </lineage>
</organism>
<reference evidence="3" key="1">
    <citation type="submission" date="2022-10" db="EMBL/GenBank/DDBJ databases">
        <authorList>
            <person name="Chen Y."/>
            <person name="Dougan E. K."/>
            <person name="Chan C."/>
            <person name="Rhodes N."/>
            <person name="Thang M."/>
        </authorList>
    </citation>
    <scope>NUCLEOTIDE SEQUENCE</scope>
</reference>
<dbReference type="GO" id="GO:0016757">
    <property type="term" value="F:glycosyltransferase activity"/>
    <property type="evidence" value="ECO:0007669"/>
    <property type="project" value="InterPro"/>
</dbReference>
<evidence type="ECO:0000313" key="3">
    <source>
        <dbReference type="EMBL" id="CAI3978534.1"/>
    </source>
</evidence>
<evidence type="ECO:0000313" key="5">
    <source>
        <dbReference type="EMBL" id="CAL4765846.1"/>
    </source>
</evidence>
<dbReference type="EMBL" id="CAMXCT010000420">
    <property type="protein sequence ID" value="CAI3978534.1"/>
    <property type="molecule type" value="Genomic_DNA"/>
</dbReference>
<accession>A0A9P1BSA0</accession>
<feature type="domain" description="Exostosin GT47" evidence="2">
    <location>
        <begin position="1383"/>
        <end position="1629"/>
    </location>
</feature>
<keyword evidence="6" id="KW-1185">Reference proteome</keyword>
<name>A0A9P1BSA0_9DINO</name>
<comment type="similarity">
    <text evidence="1">Belongs to the glycosyltransferase 47 family.</text>
</comment>
<dbReference type="InterPro" id="IPR004263">
    <property type="entry name" value="Exostosin"/>
</dbReference>
<reference evidence="4" key="2">
    <citation type="submission" date="2024-04" db="EMBL/GenBank/DDBJ databases">
        <authorList>
            <person name="Chen Y."/>
            <person name="Shah S."/>
            <person name="Dougan E. K."/>
            <person name="Thang M."/>
            <person name="Chan C."/>
        </authorList>
    </citation>
    <scope>NUCLEOTIDE SEQUENCE [LARGE SCALE GENOMIC DNA]</scope>
</reference>
<protein>
    <submittedName>
        <fullName evidence="5">Tubulin beta chain (Beta-tubulin)</fullName>
    </submittedName>
</protein>
<evidence type="ECO:0000313" key="6">
    <source>
        <dbReference type="Proteomes" id="UP001152797"/>
    </source>
</evidence>
<sequence>MRHDIFIRPPDPSFLHSPDGTDFPALHDVDMSPDTRPEWISVLQRHFNFHHVFEDLEEGPVLYGQVWYLNAHPDFHCDHPRRVRLQEDPLSWRTDLIFSWRDRLLRAMPSDIRVLHAPLSSSEHPSPEVQMIIAQGLPTNNCAVIITLFGNTVLQLRWRRFAHVFISRVSVREVLRMTVPDEHAHRPAFVQFDGRTYLPGEYIILQTGGHLGVVIDEHDIDVFTDQIADGFSLYQQGVVLSKTNKPATTCKPAPFDVPDDLPMILPAPHLPPRALPRHDGESEWSWQLGELFQQYGETNPWDDARTLEVTTWYVHHGLRPVCRRSRPVRLDGNVVTWIEDLRTVWADLLDRNLPFSIHVVHPRPTQMRVQRMTCHLLLEQGRWQHQAGVVLTALIEGFPNDSIVQGAYSVDVRTDLLSMLQAMEMAHLCTARRCNVVRGRQVLPPNEWIEVRSGQSLRITISPPKPDPVEQELEHLRFDDLALMQAPGHCFQFNPDAPWERILRDLWTDQADPSLPIDFIPVIPVPESLESGVAGHLVMVQHPLETMSSPLMTITDSDIHRGHPFRMVITVGERALPRDLLQGVGYDRDCYLQRAQCLLRLGSLPAAEGRPLAIRDGDCVYVQVTRPFLPSDWTPPFMPPPQGTDSLNLLQTRTRLVHGETTSTGVTANGTPIRLVAWFLDASNTVCRKFRHTVARSNQCLFKIAEGLWEEVIQGRVCHVFAVDTLRRCVADEDTMEEVAFLVVHDIPVEHVAVLLERVQDNGMQKFVDHVAALVPNDAPTDLLWSRLQGKPGCPILEAMDIFVQGRICSASDWPTLLSGYCVSFWMYQQRLTSLHAQIDFSDVLEAFARLDSHFLLPQFDLPRHFPFLPCSLPWLEPWWDPCSGGSSVRIYFDGSHVHTAEGKKAGASAVVFVQVSGQWQFAGAVSTQLPDSFTSYTAELAAGIIASKLAFDTLKLDKWMQTHAQVYADAHVLDVRVRLAVDRLLYAQRVYAVGPAFLQNIIHYEADSTHDSWLAGLRADLAWVQEINSTVLPCGWETDLTPLIDSWQEQGSRWKSTIKAVAKKHQCQEKMMAEVVTLHKVAFEVSHLVKRAYGEQESWLNRLRQCKFDVIPEEAQCPRYRELEGPPLFIVVHLFSGCRRDGDFHCELRKMAEGCAWQVLVLSLDTAVSMEYGNLMKGTTSWDMLSTLYLDGRVAATLCGPPCETFSEARFTEPPDPSFSWPSMQFIVGQRPMPCWSLSGGFAFGKICLSALQLARGRGHVSTCEFLRLHPAFSEPTRSSDDISTKLVSVTQLQALGRGEVEEQLLSYSYYQVSPRREAFFARMKWVIDLVRGFHQRIISKANTTTQRPDGPPEWIPQGVYYVPSFFALLIAIHDEESLRCLVEASVALTSSHLYWRNLGYDHFYVHGMEYPLVTDFDFAFGRPRPREEATLWMVRAFYASTRNMVTLTTGELSEGPGAWALAANLYSARRMVNVPFTLHEDCEEEKEDGRKTRLSFSGSVQATNHERVLLLRAAAAEFPVVRSGNLWSVKNPKLQLRAWVQLNATAEPLNHTQRLRMQTQRSWLQKMYRQSHLCIVAPGDAPALGQRLSDVLAAGCVPVVLLSPGTQPVLPLQGAVPWEDFAVLVRLGDDVAGTRWALRRLWAMNLQEIRRRQQQLLFWRPHLATSFGPKCSSRGEVHPNVAELALKEVFQAQGIWRRQLPFGSLEMNSTHCHRGGPPEGLQSRCDILKGLLPIWG</sequence>
<dbReference type="Pfam" id="PF03016">
    <property type="entry name" value="Exostosin_GT47"/>
    <property type="match status" value="1"/>
</dbReference>
<dbReference type="InterPro" id="IPR040911">
    <property type="entry name" value="Exostosin_GT47"/>
</dbReference>
<evidence type="ECO:0000313" key="4">
    <source>
        <dbReference type="EMBL" id="CAL1131909.1"/>
    </source>
</evidence>
<evidence type="ECO:0000259" key="2">
    <source>
        <dbReference type="Pfam" id="PF03016"/>
    </source>
</evidence>
<dbReference type="OrthoDB" id="411025at2759"/>